<feature type="chain" id="PRO_5018273917" description="Amine oxidase domain-containing protein" evidence="1">
    <location>
        <begin position="21"/>
        <end position="877"/>
    </location>
</feature>
<dbReference type="Pfam" id="PF01593">
    <property type="entry name" value="Amino_oxidase"/>
    <property type="match status" value="1"/>
</dbReference>
<dbReference type="SUPFAM" id="SSF140736">
    <property type="entry name" value="Rv1873-like"/>
    <property type="match status" value="1"/>
</dbReference>
<dbReference type="PANTHER" id="PTHR10742">
    <property type="entry name" value="FLAVIN MONOAMINE OXIDASE"/>
    <property type="match status" value="1"/>
</dbReference>
<evidence type="ECO:0000259" key="2">
    <source>
        <dbReference type="Pfam" id="PF01593"/>
    </source>
</evidence>
<evidence type="ECO:0000313" key="3">
    <source>
        <dbReference type="EMBL" id="RNJ60316.1"/>
    </source>
</evidence>
<protein>
    <recommendedName>
        <fullName evidence="2">Amine oxidase domain-containing protein</fullName>
    </recommendedName>
</protein>
<dbReference type="GO" id="GO:0001716">
    <property type="term" value="F:L-amino-acid oxidase activity"/>
    <property type="evidence" value="ECO:0007669"/>
    <property type="project" value="TreeGrafter"/>
</dbReference>
<dbReference type="RefSeq" id="XP_028498474.1">
    <property type="nucleotide sequence ID" value="XM_028642783.1"/>
</dbReference>
<dbReference type="InterPro" id="IPR014937">
    <property type="entry name" value="DUF1810"/>
</dbReference>
<name>A0A3M9YKH3_9PEZI</name>
<dbReference type="AlphaFoldDB" id="A0A3M9YKH3"/>
<comment type="caution">
    <text evidence="3">The sequence shown here is derived from an EMBL/GenBank/DDBJ whole genome shotgun (WGS) entry which is preliminary data.</text>
</comment>
<dbReference type="InterPro" id="IPR036287">
    <property type="entry name" value="Rv1873-like_sf"/>
</dbReference>
<keyword evidence="4" id="KW-1185">Reference proteome</keyword>
<feature type="domain" description="Amine oxidase" evidence="2">
    <location>
        <begin position="183"/>
        <end position="663"/>
    </location>
</feature>
<dbReference type="SUPFAM" id="SSF51905">
    <property type="entry name" value="FAD/NAD(P)-binding domain"/>
    <property type="match status" value="1"/>
</dbReference>
<dbReference type="InterPro" id="IPR036188">
    <property type="entry name" value="FAD/NAD-bd_sf"/>
</dbReference>
<dbReference type="GeneID" id="39612386"/>
<dbReference type="Gene3D" id="3.50.50.60">
    <property type="entry name" value="FAD/NAD(P)-binding domain"/>
    <property type="match status" value="1"/>
</dbReference>
<evidence type="ECO:0000313" key="4">
    <source>
        <dbReference type="Proteomes" id="UP000267145"/>
    </source>
</evidence>
<dbReference type="PANTHER" id="PTHR10742:SF382">
    <property type="entry name" value="AMINE OXIDASE DOMAIN-CONTAINING PROTEIN"/>
    <property type="match status" value="1"/>
</dbReference>
<dbReference type="Gene3D" id="3.90.660.10">
    <property type="match status" value="1"/>
</dbReference>
<dbReference type="Gene3D" id="1.20.1440.240">
    <property type="match status" value="1"/>
</dbReference>
<dbReference type="SUPFAM" id="SSF54373">
    <property type="entry name" value="FAD-linked reductases, C-terminal domain"/>
    <property type="match status" value="1"/>
</dbReference>
<dbReference type="EMBL" id="RBVV01000008">
    <property type="protein sequence ID" value="RNJ60316.1"/>
    <property type="molecule type" value="Genomic_DNA"/>
</dbReference>
<dbReference type="Proteomes" id="UP000267145">
    <property type="component" value="Unassembled WGS sequence"/>
</dbReference>
<dbReference type="InterPro" id="IPR050281">
    <property type="entry name" value="Flavin_monoamine_oxidase"/>
</dbReference>
<reference evidence="3 4" key="1">
    <citation type="submission" date="2018-10" db="EMBL/GenBank/DDBJ databases">
        <title>Genome sequence of Verticillium nonalfalfae VnAa140.</title>
        <authorList>
            <person name="Stajich J.E."/>
            <person name="Kasson M.T."/>
        </authorList>
    </citation>
    <scope>NUCLEOTIDE SEQUENCE [LARGE SCALE GENOMIC DNA]</scope>
    <source>
        <strain evidence="3 4">VnAa140</strain>
    </source>
</reference>
<proteinExistence type="predicted"/>
<dbReference type="Pfam" id="PF08837">
    <property type="entry name" value="DUF1810"/>
    <property type="match status" value="1"/>
</dbReference>
<organism evidence="3 4">
    <name type="scientific">Verticillium nonalfalfae</name>
    <dbReference type="NCBI Taxonomy" id="1051616"/>
    <lineage>
        <taxon>Eukaryota</taxon>
        <taxon>Fungi</taxon>
        <taxon>Dikarya</taxon>
        <taxon>Ascomycota</taxon>
        <taxon>Pezizomycotina</taxon>
        <taxon>Sordariomycetes</taxon>
        <taxon>Hypocreomycetidae</taxon>
        <taxon>Glomerellales</taxon>
        <taxon>Plectosphaerellaceae</taxon>
        <taxon>Verticillium</taxon>
    </lineage>
</organism>
<accession>A0A3M9YKH3</accession>
<evidence type="ECO:0000256" key="1">
    <source>
        <dbReference type="SAM" id="SignalP"/>
    </source>
</evidence>
<feature type="signal peptide" evidence="1">
    <location>
        <begin position="1"/>
        <end position="20"/>
    </location>
</feature>
<dbReference type="InterPro" id="IPR002937">
    <property type="entry name" value="Amino_oxidase"/>
</dbReference>
<sequence>MAYRLLSLALAAPLITLSAAESTSRRSITFQGPLEVEHGGAQNINVSYHEDVDGELTIVYGNCDMTSLGEAHHQVGRTHVGRHPHAKRHVDWQAQRPTKFVWVAPSNVPDGCLHAFVDGQLAGQSQELRAKKRMVRRRLSFADVADPMGPWFDGVEYLQQKQPDEVFVAQVKDKKFGILGAGISGLFTALILDSVGIHNWKILESSHRIGGRMLTSYLNGTSPDDGQYHELGPMRFADEITDPTTNETFPIMDQRMIYQVADVLNKMNAGNDSLQVKFIDWIQTAANTPVSTTKRRPDGTFPGRTEIATNPAYFEPAQYSNATAVAEAQQALDDFKGLTPERIKFYATNIFQAHKQAVEQGMFDFSEVEYLRHVIGTDLNVTDEATPSQVVWPMWEYETVYFMAKKWKTIKGGLSRMPEAFAPLVKDRIQFGAKVHGVKHHADNKTLTISYRPTGSNPREVVSTRESFDYIFNSVPFNLLRFWELPPHSSLMRRAIDRTVFDGSVKVAIQYKTRFWEHLEHPIIGGCGRVNVPLIGQICYPSWDINSTGPGVLLASYVASYDATVACAMSDEEHIAYIQRAMVDIHGPAAEENWTGNWERHCWEHDEHHAGSWAVPIVPQQQLYLPAFFHTEFNTVFIGEHTSYTHSWVFSALESATRGSVQMLLDLGLVDEAKEVTRTWMARWISVTSSQGTKMRSLRSNRQASLILTESNRSSLDRFVQNQTAPFNKTATPGQTVFDKAMAEIRSGRKTSHWVWFVFPQLAGLGVSALNRYFALASVDEARRYAAHAVLGPRLREAVDAVLRSEETDMVRLFGETDWVKVRSCLTLFAAVGGLGESVFRRALRERFGGEACSTTLELVEEERAGVDGTGDGRVFF</sequence>
<dbReference type="GO" id="GO:0009063">
    <property type="term" value="P:amino acid catabolic process"/>
    <property type="evidence" value="ECO:0007669"/>
    <property type="project" value="TreeGrafter"/>
</dbReference>
<keyword evidence="1" id="KW-0732">Signal</keyword>
<dbReference type="Gene3D" id="1.25.40.380">
    <property type="entry name" value="Protein of unknown function DUF1810"/>
    <property type="match status" value="1"/>
</dbReference>
<gene>
    <name evidence="3" type="ORF">D7B24_008697</name>
</gene>